<evidence type="ECO:0000313" key="3">
    <source>
        <dbReference type="Proteomes" id="UP000287233"/>
    </source>
</evidence>
<name>A0A410FUK3_BIPS1</name>
<evidence type="ECO:0000313" key="2">
    <source>
        <dbReference type="EMBL" id="QAA76746.1"/>
    </source>
</evidence>
<feature type="transmembrane region" description="Helical" evidence="1">
    <location>
        <begin position="135"/>
        <end position="153"/>
    </location>
</feature>
<evidence type="ECO:0000256" key="1">
    <source>
        <dbReference type="SAM" id="Phobius"/>
    </source>
</evidence>
<keyword evidence="1" id="KW-0812">Transmembrane</keyword>
<dbReference type="EMBL" id="CP034928">
    <property type="protein sequence ID" value="QAA76746.1"/>
    <property type="molecule type" value="Genomic_DNA"/>
</dbReference>
<protein>
    <submittedName>
        <fullName evidence="2">Uncharacterized protein</fullName>
    </submittedName>
</protein>
<feature type="transmembrane region" description="Helical" evidence="1">
    <location>
        <begin position="72"/>
        <end position="90"/>
    </location>
</feature>
<feature type="transmembrane region" description="Helical" evidence="1">
    <location>
        <begin position="48"/>
        <end position="66"/>
    </location>
</feature>
<reference evidence="3" key="1">
    <citation type="submission" date="2018-12" db="EMBL/GenBank/DDBJ databases">
        <title>Complete genome sequence of an uncultured bacterium of the candidate phylum Bipolaricaulota.</title>
        <authorList>
            <person name="Kadnikov V.V."/>
            <person name="Mardanov A.V."/>
            <person name="Beletsky A.V."/>
            <person name="Frank Y.A."/>
            <person name="Karnachuk O.V."/>
            <person name="Ravin N.V."/>
        </authorList>
    </citation>
    <scope>NUCLEOTIDE SEQUENCE [LARGE SCALE GENOMIC DNA]</scope>
</reference>
<sequence length="178" mass="18744">MIVPLVGAVASWVTAWAGLGFTLDPAWWLSLLVPGAWVVGVVFRRRGTVVTGFLLSVGLAGGVALTGHVVPALVVIALTLWSWDLALLWISRLGRGDPGATARLARAAVVRSTTLVVVGLGVGTGFLMIRIRVPFWWLVGGTLLTWLGLMVIVRGFRRAYSSGGDASGNRSPSSGPIM</sequence>
<accession>A0A410FUK3</accession>
<keyword evidence="1" id="KW-0472">Membrane</keyword>
<feature type="transmembrane region" description="Helical" evidence="1">
    <location>
        <begin position="27"/>
        <end position="43"/>
    </location>
</feature>
<feature type="transmembrane region" description="Helical" evidence="1">
    <location>
        <begin position="110"/>
        <end position="129"/>
    </location>
</feature>
<dbReference type="Proteomes" id="UP000287233">
    <property type="component" value="Chromosome"/>
</dbReference>
<keyword evidence="1" id="KW-1133">Transmembrane helix</keyword>
<dbReference type="AlphaFoldDB" id="A0A410FUK3"/>
<dbReference type="KEGG" id="bih:BIP78_0980"/>
<gene>
    <name evidence="2" type="ORF">BIP78_0980</name>
</gene>
<organism evidence="2 3">
    <name type="scientific">Bipolaricaulis sibiricus</name>
    <dbReference type="NCBI Taxonomy" id="2501609"/>
    <lineage>
        <taxon>Bacteria</taxon>
        <taxon>Candidatus Bipolaricaulota</taxon>
        <taxon>Candidatus Bipolaricaulia</taxon>
        <taxon>Candidatus Bipolaricaulales</taxon>
        <taxon>Candidatus Bipolaricaulaceae</taxon>
        <taxon>Candidatus Bipolaricaulis</taxon>
    </lineage>
</organism>
<proteinExistence type="predicted"/>